<dbReference type="Pfam" id="PF00106">
    <property type="entry name" value="adh_short"/>
    <property type="match status" value="1"/>
</dbReference>
<dbReference type="EMBL" id="BAAAZO010000012">
    <property type="protein sequence ID" value="GAA3634868.1"/>
    <property type="molecule type" value="Genomic_DNA"/>
</dbReference>
<sequence length="270" mass="27590">MDVVVVTGAGGMGTAVARRIASGRTLVLADAHAESLERAVSSMDSEGYQVRGVMTDVSDADAVSRLARTASADGPVTAVVHTAGVSAATSTVRQIMEVDLAGTAHLIDAFLPVASRGTSLVCIASMAGHYAQIGADDEQLLATAPTVDLLNLPVLASVGDDPIAAYILAKRANQVRVQAAALDWNRRGARINTVSPGVISTGMAQAEAESASGEHMMAMLDACGAGRTGTPGEIAEVVAFLTGPGSLYITGTDILVDGGQAAWLRRHRPS</sequence>
<comment type="caution">
    <text evidence="3">The sequence shown here is derived from an EMBL/GenBank/DDBJ whole genome shotgun (WGS) entry which is preliminary data.</text>
</comment>
<accession>A0ABP7ALW5</accession>
<dbReference type="InterPro" id="IPR036291">
    <property type="entry name" value="NAD(P)-bd_dom_sf"/>
</dbReference>
<protein>
    <submittedName>
        <fullName evidence="3">SDR family oxidoreductase</fullName>
    </submittedName>
</protein>
<proteinExistence type="inferred from homology"/>
<gene>
    <name evidence="3" type="ORF">GCM10022223_61570</name>
</gene>
<dbReference type="InterPro" id="IPR002347">
    <property type="entry name" value="SDR_fam"/>
</dbReference>
<dbReference type="PRINTS" id="PR00081">
    <property type="entry name" value="GDHRDH"/>
</dbReference>
<evidence type="ECO:0000256" key="2">
    <source>
        <dbReference type="ARBA" id="ARBA00023002"/>
    </source>
</evidence>
<evidence type="ECO:0000313" key="3">
    <source>
        <dbReference type="EMBL" id="GAA3634868.1"/>
    </source>
</evidence>
<dbReference type="Pfam" id="PF13561">
    <property type="entry name" value="adh_short_C2"/>
    <property type="match status" value="1"/>
</dbReference>
<dbReference type="PANTHER" id="PTHR24321:SF8">
    <property type="entry name" value="ESTRADIOL 17-BETA-DEHYDROGENASE 8-RELATED"/>
    <property type="match status" value="1"/>
</dbReference>
<keyword evidence="2" id="KW-0560">Oxidoreductase</keyword>
<organism evidence="3 4">
    <name type="scientific">Kineosporia mesophila</name>
    <dbReference type="NCBI Taxonomy" id="566012"/>
    <lineage>
        <taxon>Bacteria</taxon>
        <taxon>Bacillati</taxon>
        <taxon>Actinomycetota</taxon>
        <taxon>Actinomycetes</taxon>
        <taxon>Kineosporiales</taxon>
        <taxon>Kineosporiaceae</taxon>
        <taxon>Kineosporia</taxon>
    </lineage>
</organism>
<dbReference type="NCBIfam" id="NF005395">
    <property type="entry name" value="PRK06940.1"/>
    <property type="match status" value="1"/>
</dbReference>
<evidence type="ECO:0000256" key="1">
    <source>
        <dbReference type="ARBA" id="ARBA00006484"/>
    </source>
</evidence>
<dbReference type="PANTHER" id="PTHR24321">
    <property type="entry name" value="DEHYDROGENASES, SHORT CHAIN"/>
    <property type="match status" value="1"/>
</dbReference>
<evidence type="ECO:0000313" key="4">
    <source>
        <dbReference type="Proteomes" id="UP001501074"/>
    </source>
</evidence>
<dbReference type="SUPFAM" id="SSF51735">
    <property type="entry name" value="NAD(P)-binding Rossmann-fold domains"/>
    <property type="match status" value="1"/>
</dbReference>
<dbReference type="CDD" id="cd05233">
    <property type="entry name" value="SDR_c"/>
    <property type="match status" value="1"/>
</dbReference>
<name>A0ABP7ALW5_9ACTN</name>
<keyword evidence="4" id="KW-1185">Reference proteome</keyword>
<dbReference type="Proteomes" id="UP001501074">
    <property type="component" value="Unassembled WGS sequence"/>
</dbReference>
<comment type="similarity">
    <text evidence="1">Belongs to the short-chain dehydrogenases/reductases (SDR) family.</text>
</comment>
<reference evidence="4" key="1">
    <citation type="journal article" date="2019" name="Int. J. Syst. Evol. Microbiol.">
        <title>The Global Catalogue of Microorganisms (GCM) 10K type strain sequencing project: providing services to taxonomists for standard genome sequencing and annotation.</title>
        <authorList>
            <consortium name="The Broad Institute Genomics Platform"/>
            <consortium name="The Broad Institute Genome Sequencing Center for Infectious Disease"/>
            <person name="Wu L."/>
            <person name="Ma J."/>
        </authorList>
    </citation>
    <scope>NUCLEOTIDE SEQUENCE [LARGE SCALE GENOMIC DNA]</scope>
    <source>
        <strain evidence="4">JCM 16902</strain>
    </source>
</reference>
<dbReference type="Gene3D" id="3.40.50.720">
    <property type="entry name" value="NAD(P)-binding Rossmann-like Domain"/>
    <property type="match status" value="1"/>
</dbReference>